<dbReference type="Proteomes" id="UP001226577">
    <property type="component" value="Unassembled WGS sequence"/>
</dbReference>
<dbReference type="Pfam" id="PF13304">
    <property type="entry name" value="AAA_21"/>
    <property type="match status" value="1"/>
</dbReference>
<keyword evidence="2" id="KW-0540">Nuclease</keyword>
<dbReference type="RefSeq" id="WP_307311856.1">
    <property type="nucleotide sequence ID" value="NZ_JAUSRE010000029.1"/>
</dbReference>
<dbReference type="CDD" id="cd00267">
    <property type="entry name" value="ABC_ATPase"/>
    <property type="match status" value="1"/>
</dbReference>
<evidence type="ECO:0000313" key="3">
    <source>
        <dbReference type="Proteomes" id="UP001226577"/>
    </source>
</evidence>
<dbReference type="InterPro" id="IPR003959">
    <property type="entry name" value="ATPase_AAA_core"/>
</dbReference>
<protein>
    <submittedName>
        <fullName evidence="2">ATP-dependent endonuclease of OLD family</fullName>
    </submittedName>
</protein>
<dbReference type="InterPro" id="IPR027417">
    <property type="entry name" value="P-loop_NTPase"/>
</dbReference>
<keyword evidence="2" id="KW-0255">Endonuclease</keyword>
<comment type="caution">
    <text evidence="2">The sequence shown here is derived from an EMBL/GenBank/DDBJ whole genome shotgun (WGS) entry which is preliminary data.</text>
</comment>
<reference evidence="2 3" key="1">
    <citation type="submission" date="2023-07" db="EMBL/GenBank/DDBJ databases">
        <title>Sorghum-associated microbial communities from plants grown in Nebraska, USA.</title>
        <authorList>
            <person name="Schachtman D."/>
        </authorList>
    </citation>
    <scope>NUCLEOTIDE SEQUENCE [LARGE SCALE GENOMIC DNA]</scope>
    <source>
        <strain evidence="2 3">CC222</strain>
    </source>
</reference>
<dbReference type="SUPFAM" id="SSF52540">
    <property type="entry name" value="P-loop containing nucleoside triphosphate hydrolases"/>
    <property type="match status" value="1"/>
</dbReference>
<dbReference type="GO" id="GO:0004519">
    <property type="term" value="F:endonuclease activity"/>
    <property type="evidence" value="ECO:0007669"/>
    <property type="project" value="UniProtKB-KW"/>
</dbReference>
<feature type="domain" description="ATPase AAA-type core" evidence="1">
    <location>
        <begin position="26"/>
        <end position="407"/>
    </location>
</feature>
<keyword evidence="2" id="KW-0378">Hydrolase</keyword>
<dbReference type="Gene3D" id="3.40.50.300">
    <property type="entry name" value="P-loop containing nucleotide triphosphate hydrolases"/>
    <property type="match status" value="1"/>
</dbReference>
<sequence length="640" mass="71409">MKLTSFRVRRYKNVLDSTEVSVESDVTTLVGMNESGKSTMLDALYRLNPVYGDTFVERDDYPRWRWKRDGRKEDLSVVSPIEATFLLDENDLEAFRDALGEGVVTRETVTVGRRYNGSLWIGVSVDEPRFLKNVLTDHPEAETLLEVHATVTSLKEALASKPKPAPAVVEAAEDAEEDADENAAAAGEALRRITSLIGDAEDVGAIARETVRSRMPKFFRFASYQNLEGRVDVAALRTLENEQPGASPKQTARALLRLADTDIDSVTDAEFESRTAELEAVSSDLSREMAEYWSTNPELRIKVEIEPETVAASNGQTSIVRYLNFRVEDRKHDFTNNFSLRSSGYQWFFSFLAAFSEFEDRDDVVILLDEPALTLHAKAQRDFLRFINKRLAPVGQVIYTTHSPFMVEEIERVRVVEDRGEDVGSVTSSDALEVGEDSAFPLQAALGYDLSQNLFIGERNLLVEGPSDLAYLDVIGRYLRDQRREGLDERWRILPAGGASNVPAFVSLLGQKVSVTVLLDSGTEGGGKVEAAIKANKIAGKRVVFVGSVLEQKHSDIEDLFTAGDYLELYNEAFGTSHKVGGLAKHPDRLILRLEALDGKFDHWRPAEILLRNPAKVEKLSQTTLSNFENLARRINKTHA</sequence>
<name>A0ABT9RZM2_9MICC</name>
<organism evidence="2 3">
    <name type="scientific">Pseudarthrobacter enclensis</name>
    <dbReference type="NCBI Taxonomy" id="993070"/>
    <lineage>
        <taxon>Bacteria</taxon>
        <taxon>Bacillati</taxon>
        <taxon>Actinomycetota</taxon>
        <taxon>Actinomycetes</taxon>
        <taxon>Micrococcales</taxon>
        <taxon>Micrococcaceae</taxon>
        <taxon>Pseudarthrobacter</taxon>
    </lineage>
</organism>
<dbReference type="InterPro" id="IPR051396">
    <property type="entry name" value="Bact_Antivir_Def_Nuclease"/>
</dbReference>
<evidence type="ECO:0000313" key="2">
    <source>
        <dbReference type="EMBL" id="MDP9890517.1"/>
    </source>
</evidence>
<gene>
    <name evidence="2" type="ORF">J2X98_004131</name>
</gene>
<keyword evidence="3" id="KW-1185">Reference proteome</keyword>
<evidence type="ECO:0000259" key="1">
    <source>
        <dbReference type="Pfam" id="PF13304"/>
    </source>
</evidence>
<accession>A0ABT9RZM2</accession>
<proteinExistence type="predicted"/>
<dbReference type="PANTHER" id="PTHR43581:SF4">
    <property type="entry name" value="ATP_GTP PHOSPHATASE"/>
    <property type="match status" value="1"/>
</dbReference>
<dbReference type="PANTHER" id="PTHR43581">
    <property type="entry name" value="ATP/GTP PHOSPHATASE"/>
    <property type="match status" value="1"/>
</dbReference>
<dbReference type="EMBL" id="JAUSRE010000029">
    <property type="protein sequence ID" value="MDP9890517.1"/>
    <property type="molecule type" value="Genomic_DNA"/>
</dbReference>